<dbReference type="InterPro" id="IPR003660">
    <property type="entry name" value="HAMP_dom"/>
</dbReference>
<evidence type="ECO:0000256" key="2">
    <source>
        <dbReference type="ARBA" id="ARBA00004370"/>
    </source>
</evidence>
<evidence type="ECO:0000256" key="3">
    <source>
        <dbReference type="ARBA" id="ARBA00012438"/>
    </source>
</evidence>
<evidence type="ECO:0000256" key="9">
    <source>
        <dbReference type="ARBA" id="ARBA00023012"/>
    </source>
</evidence>
<keyword evidence="10" id="KW-1133">Transmembrane helix</keyword>
<keyword evidence="10" id="KW-0472">Membrane</keyword>
<dbReference type="InterPro" id="IPR035965">
    <property type="entry name" value="PAS-like_dom_sf"/>
</dbReference>
<dbReference type="SUPFAM" id="SSF158472">
    <property type="entry name" value="HAMP domain-like"/>
    <property type="match status" value="1"/>
</dbReference>
<dbReference type="PRINTS" id="PR00344">
    <property type="entry name" value="BCTRLSENSOR"/>
</dbReference>
<evidence type="ECO:0000259" key="13">
    <source>
        <dbReference type="PROSITE" id="PS50885"/>
    </source>
</evidence>
<dbReference type="InterPro" id="IPR036097">
    <property type="entry name" value="HisK_dim/P_sf"/>
</dbReference>
<evidence type="ECO:0000256" key="4">
    <source>
        <dbReference type="ARBA" id="ARBA00022553"/>
    </source>
</evidence>
<dbReference type="Gene3D" id="6.10.340.10">
    <property type="match status" value="1"/>
</dbReference>
<dbReference type="EMBL" id="JBBPCO010000005">
    <property type="protein sequence ID" value="MEK8089479.1"/>
    <property type="molecule type" value="Genomic_DNA"/>
</dbReference>
<proteinExistence type="predicted"/>
<keyword evidence="9" id="KW-0902">Two-component regulatory system</keyword>
<dbReference type="InterPro" id="IPR004358">
    <property type="entry name" value="Sig_transdc_His_kin-like_C"/>
</dbReference>
<evidence type="ECO:0000259" key="12">
    <source>
        <dbReference type="PROSITE" id="PS50112"/>
    </source>
</evidence>
<evidence type="ECO:0000256" key="5">
    <source>
        <dbReference type="ARBA" id="ARBA00022679"/>
    </source>
</evidence>
<feature type="transmembrane region" description="Helical" evidence="10">
    <location>
        <begin position="20"/>
        <end position="45"/>
    </location>
</feature>
<organism evidence="14 15">
    <name type="scientific">Thermithiobacillus plumbiphilus</name>
    <dbReference type="NCBI Taxonomy" id="1729899"/>
    <lineage>
        <taxon>Bacteria</taxon>
        <taxon>Pseudomonadati</taxon>
        <taxon>Pseudomonadota</taxon>
        <taxon>Acidithiobacillia</taxon>
        <taxon>Acidithiobacillales</taxon>
        <taxon>Thermithiobacillaceae</taxon>
        <taxon>Thermithiobacillus</taxon>
    </lineage>
</organism>
<keyword evidence="10" id="KW-0812">Transmembrane</keyword>
<keyword evidence="7" id="KW-0418">Kinase</keyword>
<dbReference type="InterPro" id="IPR005467">
    <property type="entry name" value="His_kinase_dom"/>
</dbReference>
<dbReference type="Gene3D" id="1.10.287.130">
    <property type="match status" value="1"/>
</dbReference>
<comment type="catalytic activity">
    <reaction evidence="1">
        <text>ATP + protein L-histidine = ADP + protein N-phospho-L-histidine.</text>
        <dbReference type="EC" id="2.7.13.3"/>
    </reaction>
</comment>
<feature type="domain" description="PAS" evidence="12">
    <location>
        <begin position="387"/>
        <end position="443"/>
    </location>
</feature>
<dbReference type="Pfam" id="PF13188">
    <property type="entry name" value="PAS_8"/>
    <property type="match status" value="1"/>
</dbReference>
<keyword evidence="5" id="KW-0808">Transferase</keyword>
<dbReference type="SUPFAM" id="SSF47384">
    <property type="entry name" value="Homodimeric domain of signal transducing histidine kinase"/>
    <property type="match status" value="1"/>
</dbReference>
<dbReference type="Gene3D" id="3.30.565.10">
    <property type="entry name" value="Histidine kinase-like ATPase, C-terminal domain"/>
    <property type="match status" value="1"/>
</dbReference>
<evidence type="ECO:0000256" key="10">
    <source>
        <dbReference type="SAM" id="Phobius"/>
    </source>
</evidence>
<evidence type="ECO:0000256" key="1">
    <source>
        <dbReference type="ARBA" id="ARBA00000085"/>
    </source>
</evidence>
<feature type="transmembrane region" description="Helical" evidence="10">
    <location>
        <begin position="57"/>
        <end position="83"/>
    </location>
</feature>
<evidence type="ECO:0000313" key="14">
    <source>
        <dbReference type="EMBL" id="MEK8089479.1"/>
    </source>
</evidence>
<feature type="transmembrane region" description="Helical" evidence="10">
    <location>
        <begin position="95"/>
        <end position="119"/>
    </location>
</feature>
<dbReference type="Proteomes" id="UP001446205">
    <property type="component" value="Unassembled WGS sequence"/>
</dbReference>
<dbReference type="SUPFAM" id="SSF55874">
    <property type="entry name" value="ATPase domain of HSP90 chaperone/DNA topoisomerase II/histidine kinase"/>
    <property type="match status" value="1"/>
</dbReference>
<feature type="domain" description="Histidine kinase" evidence="11">
    <location>
        <begin position="530"/>
        <end position="748"/>
    </location>
</feature>
<dbReference type="Gene3D" id="3.30.450.20">
    <property type="entry name" value="PAS domain"/>
    <property type="match status" value="1"/>
</dbReference>
<comment type="caution">
    <text evidence="14">The sequence shown here is derived from an EMBL/GenBank/DDBJ whole genome shotgun (WGS) entry which is preliminary data.</text>
</comment>
<dbReference type="GO" id="GO:0005524">
    <property type="term" value="F:ATP binding"/>
    <property type="evidence" value="ECO:0007669"/>
    <property type="project" value="UniProtKB-KW"/>
</dbReference>
<keyword evidence="15" id="KW-1185">Reference proteome</keyword>
<dbReference type="CDD" id="cd06225">
    <property type="entry name" value="HAMP"/>
    <property type="match status" value="1"/>
</dbReference>
<dbReference type="InterPro" id="IPR003661">
    <property type="entry name" value="HisK_dim/P_dom"/>
</dbReference>
<dbReference type="SUPFAM" id="SSF55785">
    <property type="entry name" value="PYP-like sensor domain (PAS domain)"/>
    <property type="match status" value="1"/>
</dbReference>
<dbReference type="PIRSF" id="PIRSF037532">
    <property type="entry name" value="STHK_NtrY"/>
    <property type="match status" value="1"/>
</dbReference>
<evidence type="ECO:0000256" key="7">
    <source>
        <dbReference type="ARBA" id="ARBA00022777"/>
    </source>
</evidence>
<sequence length="754" mass="83114">MEAHSSTAVRRLSTLGVARLGGGFASGWGVLVLLFALAGTIAMTYLASQGRDYGGYFIPLLIANGIAVLLLGVLIFYNALVFWRQWRAGILGTRLAMRLVLLVAVLTVTPAGVIFGFSWQFLNQGVDSWFNVEVRDALEQAMSVARSSIEQNRSTTLEAAQNIALALEEAGNAAMPIERLMRMRSQYHLAEATLLDENGRILASSSDFLSLAPRPVSPEMLTLARARYPYTLVEPDPNGRLVIKILLTLNRANFAQPQRFLYVMNPLPQELTAAADSIQLAYQRYQQLELIRDPMKAAFNLSLTSVLLVTILTSLWMSLFLSRRLAAPIGHLAAGTRAVARGEFAPLLPVGGHDEMGILVHSFNSMTRQLAQAQRNAAQARQQAEARRAFLETILGHLSSGVMTFDVQGHLTTANAAVTQLLGVSMERELGEPVDYLKRRHPEYAALFEWVEHRFARRDRYIQEELVVERGSGRQVLLLRAAALPQSAPTEDNERDEEHPGQGGFVLVFDDITTLLQAQRSAAWSEVARRLAHEIKNPLTPIQLSAERLRRKYLSQLGEAGEPLDRATRTIINQVESLKVMVDAFSEYARQPQLRLRPLDLNALILDVLELYREQNAREGGVRIVTDLDPTLPLVEADAGRLRQVLHNLVRNALDVLSPNQRLEIRTRASGGAEGALNVHLTVSDSGPGFPPEILERVFEPYVTTKPKGTGLGLAIVKKMVDEHGGQISASNHPEGGAQVLIVLPARVLNRGVA</sequence>
<dbReference type="PROSITE" id="PS50885">
    <property type="entry name" value="HAMP"/>
    <property type="match status" value="1"/>
</dbReference>
<gene>
    <name evidence="14" type="ORF">WOB96_06825</name>
</gene>
<keyword evidence="4" id="KW-0597">Phosphoprotein</keyword>
<dbReference type="SMART" id="SM00388">
    <property type="entry name" value="HisKA"/>
    <property type="match status" value="1"/>
</dbReference>
<dbReference type="Pfam" id="PF00512">
    <property type="entry name" value="HisKA"/>
    <property type="match status" value="1"/>
</dbReference>
<dbReference type="EC" id="2.7.13.3" evidence="3"/>
<keyword evidence="6" id="KW-0547">Nucleotide-binding</keyword>
<dbReference type="CDD" id="cd00082">
    <property type="entry name" value="HisKA"/>
    <property type="match status" value="1"/>
</dbReference>
<reference evidence="14 15" key="1">
    <citation type="submission" date="2024-04" db="EMBL/GenBank/DDBJ databases">
        <authorList>
            <person name="Abashina T."/>
            <person name="Shaikin A."/>
        </authorList>
    </citation>
    <scope>NUCLEOTIDE SEQUENCE [LARGE SCALE GENOMIC DNA]</scope>
    <source>
        <strain evidence="14 15">AAFK</strain>
    </source>
</reference>
<feature type="domain" description="HAMP" evidence="13">
    <location>
        <begin position="323"/>
        <end position="375"/>
    </location>
</feature>
<dbReference type="RefSeq" id="WP_341370535.1">
    <property type="nucleotide sequence ID" value="NZ_JBBPCO010000005.1"/>
</dbReference>
<dbReference type="InterPro" id="IPR000014">
    <property type="entry name" value="PAS"/>
</dbReference>
<name>A0ABU9D7H9_9PROT</name>
<dbReference type="SMART" id="SM00091">
    <property type="entry name" value="PAS"/>
    <property type="match status" value="1"/>
</dbReference>
<dbReference type="PROSITE" id="PS50109">
    <property type="entry name" value="HIS_KIN"/>
    <property type="match status" value="1"/>
</dbReference>
<dbReference type="PROSITE" id="PS50112">
    <property type="entry name" value="PAS"/>
    <property type="match status" value="1"/>
</dbReference>
<dbReference type="PANTHER" id="PTHR43065:SF10">
    <property type="entry name" value="PEROXIDE STRESS-ACTIVATED HISTIDINE KINASE MAK3"/>
    <property type="match status" value="1"/>
</dbReference>
<dbReference type="PANTHER" id="PTHR43065">
    <property type="entry name" value="SENSOR HISTIDINE KINASE"/>
    <property type="match status" value="1"/>
</dbReference>
<evidence type="ECO:0000256" key="8">
    <source>
        <dbReference type="ARBA" id="ARBA00022840"/>
    </source>
</evidence>
<evidence type="ECO:0000256" key="6">
    <source>
        <dbReference type="ARBA" id="ARBA00022741"/>
    </source>
</evidence>
<evidence type="ECO:0000259" key="11">
    <source>
        <dbReference type="PROSITE" id="PS50109"/>
    </source>
</evidence>
<dbReference type="InterPro" id="IPR003594">
    <property type="entry name" value="HATPase_dom"/>
</dbReference>
<dbReference type="SMART" id="SM00304">
    <property type="entry name" value="HAMP"/>
    <property type="match status" value="1"/>
</dbReference>
<dbReference type="Pfam" id="PF02518">
    <property type="entry name" value="HATPase_c"/>
    <property type="match status" value="1"/>
</dbReference>
<accession>A0ABU9D7H9</accession>
<protein>
    <recommendedName>
        <fullName evidence="3">histidine kinase</fullName>
        <ecNumber evidence="3">2.7.13.3</ecNumber>
    </recommendedName>
</protein>
<dbReference type="Pfam" id="PF00672">
    <property type="entry name" value="HAMP"/>
    <property type="match status" value="1"/>
</dbReference>
<keyword evidence="8 14" id="KW-0067">ATP-binding</keyword>
<dbReference type="SMART" id="SM00387">
    <property type="entry name" value="HATPase_c"/>
    <property type="match status" value="1"/>
</dbReference>
<dbReference type="InterPro" id="IPR036890">
    <property type="entry name" value="HATPase_C_sf"/>
</dbReference>
<evidence type="ECO:0000313" key="15">
    <source>
        <dbReference type="Proteomes" id="UP001446205"/>
    </source>
</evidence>
<comment type="subcellular location">
    <subcellularLocation>
        <location evidence="2">Membrane</location>
    </subcellularLocation>
</comment>
<dbReference type="InterPro" id="IPR017232">
    <property type="entry name" value="NtrY"/>
</dbReference>